<feature type="compositionally biased region" description="Basic residues" evidence="4">
    <location>
        <begin position="877"/>
        <end position="886"/>
    </location>
</feature>
<feature type="compositionally biased region" description="Polar residues" evidence="4">
    <location>
        <begin position="936"/>
        <end position="947"/>
    </location>
</feature>
<evidence type="ECO:0000256" key="3">
    <source>
        <dbReference type="SAM" id="Coils"/>
    </source>
</evidence>
<evidence type="ECO:0000313" key="7">
    <source>
        <dbReference type="Proteomes" id="UP000654370"/>
    </source>
</evidence>
<keyword evidence="2 3" id="KW-0175">Coiled coil</keyword>
<dbReference type="Pfam" id="PF23436">
    <property type="entry name" value="RabGap-TBC_2"/>
    <property type="match status" value="1"/>
</dbReference>
<dbReference type="InterPro" id="IPR050302">
    <property type="entry name" value="Rab_GAP_TBC_domain"/>
</dbReference>
<feature type="domain" description="Rab-GAP TBC" evidence="5">
    <location>
        <begin position="268"/>
        <end position="453"/>
    </location>
</feature>
<dbReference type="SMART" id="SM00164">
    <property type="entry name" value="TBC"/>
    <property type="match status" value="1"/>
</dbReference>
<keyword evidence="7" id="KW-1185">Reference proteome</keyword>
<dbReference type="EMBL" id="JAEPQZ010000006">
    <property type="protein sequence ID" value="KAG2179783.1"/>
    <property type="molecule type" value="Genomic_DNA"/>
</dbReference>
<dbReference type="GO" id="GO:0031267">
    <property type="term" value="F:small GTPase binding"/>
    <property type="evidence" value="ECO:0007669"/>
    <property type="project" value="TreeGrafter"/>
</dbReference>
<keyword evidence="1" id="KW-0343">GTPase activation</keyword>
<feature type="region of interest" description="Disordered" evidence="4">
    <location>
        <begin position="835"/>
        <end position="894"/>
    </location>
</feature>
<feature type="region of interest" description="Disordered" evidence="4">
    <location>
        <begin position="1"/>
        <end position="48"/>
    </location>
</feature>
<dbReference type="FunFam" id="1.10.10.750:FF:000003">
    <property type="entry name" value="GTPase activating protein (Evi5)"/>
    <property type="match status" value="1"/>
</dbReference>
<feature type="compositionally biased region" description="Polar residues" evidence="4">
    <location>
        <begin position="711"/>
        <end position="739"/>
    </location>
</feature>
<sequence length="990" mass="111539">MLKNSVQDPGVPLPGVRSDSGALNKSDSTRKSQLLGALGSQDTTTSPSLGEETLKLLKTFQNNPSDANMQEILLREDIHSPSQSPMPSKSLPPQRLAVAPRPRKNISMTIAQRRRIPNALPNFRIYGQMRLDQTKVDTTDSPVLKRLEEENAKLPPQESTDFILAQIERQNALLDEDPKSVCIQSNGLKAHFSTLQNLITDSTNTPSQEDEDVQANIPTSPLKTAFQYTPAADDGSNIDWEFWGALIDDFSTVALKLPHLVSAKLRAGVPQKLRGLVWQAMSQAASLNLEAVYPQLIQENSPYDRVIQRDLARTFPHVEMFKKEGGDGQKAMEHVLKAYSLYDSYVGYCQGLAFLVGPLLMNMPEQKAFCVFVRLMETYDMRTMFTLNMEGLQLRLYQFTELLAKILPKLSDHLSELSVHPPMYASQWFLTLFAYSFPISLVMRIYDIIFAEGAAETIMRISIAMLKKSESAILAMQEFEEVLDFLTSKLHEPYQNNSTKVISDAMALSDVITRTELDLLSEQYITEVEEEKKRSQEVMAVRLNFWKRGSSPSNDETKKKNRESGKWLWDSSGPAKDKRNTSDEEKETKKSARKRESIGSLIRGGGGSSSSLTSPQLPPAASCDSFISQSAKADALLHRQIEDLVSALSQLQKDNMQLSQEKLELKLLNSDITNERDNMRRKLMHLEKKEMVEEPSAIESFDRPASRQDDSTSVNSDSSHEGASTATSFSESTRQTLASSAPDIEDTHVPRDLDAETRLLVFKLQQKYERVSEELVELKSQHEMSKDAQLALVDKLLAMKEEHERIDRARMQAEKEKSTMAQEYENLRRLMSEREKGYMEKERERKAPTKQHLENERDNSRRRAEVGESSPPTSPLNRRHTMHTYKPHGDDDAERCSELESMLVEAKLRIVELETAASHKPATVLTKKVASRPLNGRQSLDTHNGPSHPTVDVPKLTRASTDAFPTRAPLPKRASLYGKMWSVLGSQNPS</sequence>
<proteinExistence type="predicted"/>
<dbReference type="Proteomes" id="UP000654370">
    <property type="component" value="Unassembled WGS sequence"/>
</dbReference>
<dbReference type="SUPFAM" id="SSF47923">
    <property type="entry name" value="Ypt/Rab-GAP domain of gyp1p"/>
    <property type="match status" value="2"/>
</dbReference>
<feature type="compositionally biased region" description="Basic and acidic residues" evidence="4">
    <location>
        <begin position="835"/>
        <end position="866"/>
    </location>
</feature>
<evidence type="ECO:0000259" key="5">
    <source>
        <dbReference type="PROSITE" id="PS50086"/>
    </source>
</evidence>
<protein>
    <recommendedName>
        <fullName evidence="5">Rab-GAP TBC domain-containing protein</fullName>
    </recommendedName>
</protein>
<feature type="coiled-coil region" evidence="3">
    <location>
        <begin position="761"/>
        <end position="833"/>
    </location>
</feature>
<dbReference type="Gene3D" id="1.10.472.80">
    <property type="entry name" value="Ypt/Rab-GAP domain of gyp1p, domain 3"/>
    <property type="match status" value="1"/>
</dbReference>
<feature type="region of interest" description="Disordered" evidence="4">
    <location>
        <begin position="550"/>
        <end position="622"/>
    </location>
</feature>
<dbReference type="Gene3D" id="1.10.10.750">
    <property type="entry name" value="Ypt/Rab-GAP domain of gyp1p, domain 1"/>
    <property type="match status" value="1"/>
</dbReference>
<dbReference type="PANTHER" id="PTHR47219">
    <property type="entry name" value="RAB GTPASE-ACTIVATING PROTEIN 1-LIKE"/>
    <property type="match status" value="1"/>
</dbReference>
<reference evidence="6" key="1">
    <citation type="submission" date="2020-12" db="EMBL/GenBank/DDBJ databases">
        <title>Metabolic potential, ecology and presence of endohyphal bacteria is reflected in genomic diversity of Mucoromycotina.</title>
        <authorList>
            <person name="Muszewska A."/>
            <person name="Okrasinska A."/>
            <person name="Steczkiewicz K."/>
            <person name="Drgas O."/>
            <person name="Orlowska M."/>
            <person name="Perlinska-Lenart U."/>
            <person name="Aleksandrzak-Piekarczyk T."/>
            <person name="Szatraj K."/>
            <person name="Zielenkiewicz U."/>
            <person name="Pilsyk S."/>
            <person name="Malc E."/>
            <person name="Mieczkowski P."/>
            <person name="Kruszewska J.S."/>
            <person name="Biernat P."/>
            <person name="Pawlowska J."/>
        </authorList>
    </citation>
    <scope>NUCLEOTIDE SEQUENCE</scope>
    <source>
        <strain evidence="6">WA0000067209</strain>
    </source>
</reference>
<dbReference type="InterPro" id="IPR000195">
    <property type="entry name" value="Rab-GAP-TBC_dom"/>
</dbReference>
<evidence type="ECO:0000256" key="2">
    <source>
        <dbReference type="ARBA" id="ARBA00023054"/>
    </source>
</evidence>
<dbReference type="InterPro" id="IPR035969">
    <property type="entry name" value="Rab-GAP_TBC_sf"/>
</dbReference>
<dbReference type="AlphaFoldDB" id="A0A8H7UH88"/>
<dbReference type="FunFam" id="1.10.8.270:FF:000001">
    <property type="entry name" value="TBC1 domain family member 1"/>
    <property type="match status" value="1"/>
</dbReference>
<gene>
    <name evidence="6" type="ORF">INT43_003566</name>
</gene>
<name>A0A8H7UH88_MORIS</name>
<organism evidence="6 7">
    <name type="scientific">Mortierella isabellina</name>
    <name type="common">Filamentous fungus</name>
    <name type="synonym">Umbelopsis isabellina</name>
    <dbReference type="NCBI Taxonomy" id="91625"/>
    <lineage>
        <taxon>Eukaryota</taxon>
        <taxon>Fungi</taxon>
        <taxon>Fungi incertae sedis</taxon>
        <taxon>Mucoromycota</taxon>
        <taxon>Mucoromycotina</taxon>
        <taxon>Umbelopsidomycetes</taxon>
        <taxon>Umbelopsidales</taxon>
        <taxon>Umbelopsidaceae</taxon>
        <taxon>Umbelopsis</taxon>
    </lineage>
</organism>
<dbReference type="GO" id="GO:0005096">
    <property type="term" value="F:GTPase activator activity"/>
    <property type="evidence" value="ECO:0007669"/>
    <property type="project" value="UniProtKB-KW"/>
</dbReference>
<dbReference type="PANTHER" id="PTHR47219:SF9">
    <property type="entry name" value="GTPASE ACTIVATING PROTEIN AND CENTROSOME-ASSOCIATED, ISOFORM B"/>
    <property type="match status" value="1"/>
</dbReference>
<evidence type="ECO:0000256" key="4">
    <source>
        <dbReference type="SAM" id="MobiDB-lite"/>
    </source>
</evidence>
<dbReference type="PROSITE" id="PS50086">
    <property type="entry name" value="TBC_RABGAP"/>
    <property type="match status" value="1"/>
</dbReference>
<dbReference type="FunFam" id="1.10.472.80:FF:000027">
    <property type="entry name" value="GTPase activating protein (Evi5)"/>
    <property type="match status" value="1"/>
</dbReference>
<feature type="compositionally biased region" description="Basic and acidic residues" evidence="4">
    <location>
        <begin position="555"/>
        <end position="565"/>
    </location>
</feature>
<feature type="region of interest" description="Disordered" evidence="4">
    <location>
        <begin position="79"/>
        <end position="99"/>
    </location>
</feature>
<comment type="caution">
    <text evidence="6">The sequence shown here is derived from an EMBL/GenBank/DDBJ whole genome shotgun (WGS) entry which is preliminary data.</text>
</comment>
<feature type="compositionally biased region" description="Basic and acidic residues" evidence="4">
    <location>
        <begin position="575"/>
        <end position="597"/>
    </location>
</feature>
<feature type="compositionally biased region" description="Basic and acidic residues" evidence="4">
    <location>
        <begin position="700"/>
        <end position="710"/>
    </location>
</feature>
<evidence type="ECO:0000313" key="6">
    <source>
        <dbReference type="EMBL" id="KAG2179783.1"/>
    </source>
</evidence>
<feature type="region of interest" description="Disordered" evidence="4">
    <location>
        <begin position="930"/>
        <end position="969"/>
    </location>
</feature>
<feature type="region of interest" description="Disordered" evidence="4">
    <location>
        <begin position="687"/>
        <end position="750"/>
    </location>
</feature>
<dbReference type="Gene3D" id="1.10.8.270">
    <property type="entry name" value="putative rabgap domain of human tbc1 domain family member 14 like domains"/>
    <property type="match status" value="1"/>
</dbReference>
<evidence type="ECO:0000256" key="1">
    <source>
        <dbReference type="ARBA" id="ARBA00022468"/>
    </source>
</evidence>
<accession>A0A8H7UH88</accession>
<dbReference type="OrthoDB" id="159449at2759"/>